<proteinExistence type="predicted"/>
<feature type="domain" description="N-acetyltransferase" evidence="1">
    <location>
        <begin position="2"/>
        <end position="158"/>
    </location>
</feature>
<dbReference type="Gene3D" id="3.40.630.30">
    <property type="match status" value="1"/>
</dbReference>
<protein>
    <submittedName>
        <fullName evidence="2">GNAT family N-acetyltransferase</fullName>
    </submittedName>
</protein>
<gene>
    <name evidence="2" type="ORF">FHP06_03280</name>
</gene>
<dbReference type="OrthoDB" id="9799092at2"/>
<evidence type="ECO:0000259" key="1">
    <source>
        <dbReference type="PROSITE" id="PS51186"/>
    </source>
</evidence>
<sequence length="158" mass="17617">MLRLRVATVDDLDAIVELQARCWLESYAGVVPQEKALDGGGHSRRRRWADRIVMRRRHVRVADEDGQVVGVVSWGEGATGDRRGMELKDLLVSSSHHGNGLADELLDLVPTREPVFLWVYRDSAPAREFYERAGFVSTGTTGVDVDTGVDVVLMVRED</sequence>
<evidence type="ECO:0000313" key="2">
    <source>
        <dbReference type="EMBL" id="TXL63263.1"/>
    </source>
</evidence>
<dbReference type="GO" id="GO:0016747">
    <property type="term" value="F:acyltransferase activity, transferring groups other than amino-acyl groups"/>
    <property type="evidence" value="ECO:0007669"/>
    <property type="project" value="InterPro"/>
</dbReference>
<dbReference type="Proteomes" id="UP000321571">
    <property type="component" value="Unassembled WGS sequence"/>
</dbReference>
<name>A0A5C8NS16_9ACTN</name>
<dbReference type="InterPro" id="IPR000182">
    <property type="entry name" value="GNAT_dom"/>
</dbReference>
<dbReference type="EMBL" id="VDUX01000001">
    <property type="protein sequence ID" value="TXL63263.1"/>
    <property type="molecule type" value="Genomic_DNA"/>
</dbReference>
<dbReference type="RefSeq" id="WP_147683713.1">
    <property type="nucleotide sequence ID" value="NZ_VDUX01000001.1"/>
</dbReference>
<comment type="caution">
    <text evidence="2">The sequence shown here is derived from an EMBL/GenBank/DDBJ whole genome shotgun (WGS) entry which is preliminary data.</text>
</comment>
<accession>A0A5C8NS16</accession>
<dbReference type="InterPro" id="IPR016181">
    <property type="entry name" value="Acyl_CoA_acyltransferase"/>
</dbReference>
<reference evidence="2 3" key="1">
    <citation type="submission" date="2019-06" db="EMBL/GenBank/DDBJ databases">
        <title>Aeromicrobium sp. nov., isolated from a maize field.</title>
        <authorList>
            <person name="Lin S.-Y."/>
            <person name="Tsai C.-F."/>
            <person name="Young C.-C."/>
        </authorList>
    </citation>
    <scope>NUCLEOTIDE SEQUENCE [LARGE SCALE GENOMIC DNA]</scope>
    <source>
        <strain evidence="2 3">CC-CFT486</strain>
    </source>
</reference>
<evidence type="ECO:0000313" key="3">
    <source>
        <dbReference type="Proteomes" id="UP000321571"/>
    </source>
</evidence>
<organism evidence="2 3">
    <name type="scientific">Aeromicrobium terrae</name>
    <dbReference type="NCBI Taxonomy" id="2498846"/>
    <lineage>
        <taxon>Bacteria</taxon>
        <taxon>Bacillati</taxon>
        <taxon>Actinomycetota</taxon>
        <taxon>Actinomycetes</taxon>
        <taxon>Propionibacteriales</taxon>
        <taxon>Nocardioidaceae</taxon>
        <taxon>Aeromicrobium</taxon>
    </lineage>
</organism>
<dbReference type="Pfam" id="PF13673">
    <property type="entry name" value="Acetyltransf_10"/>
    <property type="match status" value="1"/>
</dbReference>
<dbReference type="SUPFAM" id="SSF55729">
    <property type="entry name" value="Acyl-CoA N-acyltransferases (Nat)"/>
    <property type="match status" value="1"/>
</dbReference>
<dbReference type="AlphaFoldDB" id="A0A5C8NS16"/>
<keyword evidence="3" id="KW-1185">Reference proteome</keyword>
<dbReference type="CDD" id="cd04301">
    <property type="entry name" value="NAT_SF"/>
    <property type="match status" value="1"/>
</dbReference>
<dbReference type="PROSITE" id="PS51186">
    <property type="entry name" value="GNAT"/>
    <property type="match status" value="1"/>
</dbReference>
<keyword evidence="2" id="KW-0808">Transferase</keyword>